<feature type="compositionally biased region" description="Polar residues" evidence="1">
    <location>
        <begin position="126"/>
        <end position="138"/>
    </location>
</feature>
<feature type="region of interest" description="Disordered" evidence="1">
    <location>
        <begin position="109"/>
        <end position="152"/>
    </location>
</feature>
<proteinExistence type="predicted"/>
<dbReference type="EMBL" id="NCVQ01000001">
    <property type="protein sequence ID" value="PWZ55117.1"/>
    <property type="molecule type" value="Genomic_DNA"/>
</dbReference>
<comment type="caution">
    <text evidence="2">The sequence shown here is derived from an EMBL/GenBank/DDBJ whole genome shotgun (WGS) entry which is preliminary data.</text>
</comment>
<sequence length="167" mass="18617">MRWSAAARRLGLRGGRWSAAGTARWGAGRGALDSGSAVAGRRRRRLEKRKKITVALVPCWKETLTLRLCSVVPFPAGVRWQTSWISPHGNKPGPCENICSVSPRRFLPRSNPSEIPSPWPGIRPTTPDSWNFSSSVAGPQQVRRRDTSARRRKRRRCNLPSGICPLQ</sequence>
<protein>
    <submittedName>
        <fullName evidence="2">Uncharacterized protein</fullName>
    </submittedName>
</protein>
<organism evidence="2">
    <name type="scientific">Zea mays</name>
    <name type="common">Maize</name>
    <dbReference type="NCBI Taxonomy" id="4577"/>
    <lineage>
        <taxon>Eukaryota</taxon>
        <taxon>Viridiplantae</taxon>
        <taxon>Streptophyta</taxon>
        <taxon>Embryophyta</taxon>
        <taxon>Tracheophyta</taxon>
        <taxon>Spermatophyta</taxon>
        <taxon>Magnoliopsida</taxon>
        <taxon>Liliopsida</taxon>
        <taxon>Poales</taxon>
        <taxon>Poaceae</taxon>
        <taxon>PACMAD clade</taxon>
        <taxon>Panicoideae</taxon>
        <taxon>Andropogonodae</taxon>
        <taxon>Andropogoneae</taxon>
        <taxon>Tripsacinae</taxon>
        <taxon>Zea</taxon>
    </lineage>
</organism>
<reference evidence="2" key="1">
    <citation type="journal article" date="2018" name="Nat. Genet.">
        <title>Extensive intraspecific gene order and gene structural variations between Mo17 and other maize genomes.</title>
        <authorList>
            <person name="Sun S."/>
            <person name="Zhou Y."/>
            <person name="Chen J."/>
            <person name="Shi J."/>
            <person name="Zhao H."/>
            <person name="Zhao H."/>
            <person name="Song W."/>
            <person name="Zhang M."/>
            <person name="Cui Y."/>
            <person name="Dong X."/>
            <person name="Liu H."/>
            <person name="Ma X."/>
            <person name="Jiao Y."/>
            <person name="Wang B."/>
            <person name="Wei X."/>
            <person name="Stein J.C."/>
            <person name="Glaubitz J.C."/>
            <person name="Lu F."/>
            <person name="Yu G."/>
            <person name="Liang C."/>
            <person name="Fengler K."/>
            <person name="Li B."/>
            <person name="Rafalski A."/>
            <person name="Schnable P.S."/>
            <person name="Ware D.H."/>
            <person name="Buckler E.S."/>
            <person name="Lai J."/>
        </authorList>
    </citation>
    <scope>NUCLEOTIDE SEQUENCE [LARGE SCALE GENOMIC DNA]</scope>
    <source>
        <tissue evidence="2">Seedling</tissue>
    </source>
</reference>
<dbReference type="Proteomes" id="UP000251960">
    <property type="component" value="Chromosome 1"/>
</dbReference>
<accession>A0A317Y8Y9</accession>
<gene>
    <name evidence="2" type="ORF">Zm00014a_041788</name>
</gene>
<dbReference type="AlphaFoldDB" id="A0A317Y8Y9"/>
<name>A0A317Y8Y9_MAIZE</name>
<evidence type="ECO:0000313" key="2">
    <source>
        <dbReference type="EMBL" id="PWZ55117.1"/>
    </source>
</evidence>
<evidence type="ECO:0000256" key="1">
    <source>
        <dbReference type="SAM" id="MobiDB-lite"/>
    </source>
</evidence>